<dbReference type="InterPro" id="IPR013858">
    <property type="entry name" value="Peptidase_M10B_C"/>
</dbReference>
<evidence type="ECO:0000256" key="5">
    <source>
        <dbReference type="SAM" id="MobiDB-lite"/>
    </source>
</evidence>
<keyword evidence="8" id="KW-1185">Reference proteome</keyword>
<evidence type="ECO:0000256" key="3">
    <source>
        <dbReference type="ARBA" id="ARBA00022525"/>
    </source>
</evidence>
<dbReference type="RefSeq" id="WP_281419492.1">
    <property type="nucleotide sequence ID" value="NZ_JAFNJS010000002.1"/>
</dbReference>
<reference evidence="8" key="1">
    <citation type="journal article" date="2019" name="Int. J. Syst. Evol. Microbiol.">
        <title>The Global Catalogue of Microorganisms (GCM) 10K type strain sequencing project: providing services to taxonomists for standard genome sequencing and annotation.</title>
        <authorList>
            <consortium name="The Broad Institute Genomics Platform"/>
            <consortium name="The Broad Institute Genome Sequencing Center for Infectious Disease"/>
            <person name="Wu L."/>
            <person name="Ma J."/>
        </authorList>
    </citation>
    <scope>NUCLEOTIDE SEQUENCE [LARGE SCALE GENOMIC DNA]</scope>
    <source>
        <strain evidence="8">CGMCC 1.16855</strain>
    </source>
</reference>
<dbReference type="InterPro" id="IPR018511">
    <property type="entry name" value="Hemolysin-typ_Ca-bd_CS"/>
</dbReference>
<gene>
    <name evidence="7" type="ORF">ACFOD3_09070</name>
</gene>
<evidence type="ECO:0000256" key="2">
    <source>
        <dbReference type="ARBA" id="ARBA00004613"/>
    </source>
</evidence>
<evidence type="ECO:0000313" key="7">
    <source>
        <dbReference type="EMBL" id="MFC3000044.1"/>
    </source>
</evidence>
<dbReference type="SUPFAM" id="SSF51120">
    <property type="entry name" value="beta-Roll"/>
    <property type="match status" value="1"/>
</dbReference>
<evidence type="ECO:0000256" key="1">
    <source>
        <dbReference type="ARBA" id="ARBA00001913"/>
    </source>
</evidence>
<dbReference type="InterPro" id="IPR050557">
    <property type="entry name" value="RTX_toxin/Mannuronan_C5-epim"/>
</dbReference>
<sequence length="219" mass="22678">MGADAAFRIRGLRDHAAGGSRPAPEAQLERSSLGADTLSGDAGNDTLAGGEDGDVLFGGADRDRLLGDACDDSLDDGDGEDRLFGGDGRDTLSGGDGADYLLGQAGADLLRSDEGRDVFRWTSLAESSLAARDRVLDFVVGEDRLDFSAIDGDLSLPDIQGFVLLGAGGFTPGTPGLRFVQFGGNTVIQLDSADPDLVPETYVVLAGLHELTAAEFILS</sequence>
<comment type="subcellular location">
    <subcellularLocation>
        <location evidence="2">Secreted</location>
    </subcellularLocation>
</comment>
<feature type="domain" description="Peptidase M10 serralysin C-terminal" evidence="6">
    <location>
        <begin position="93"/>
        <end position="152"/>
    </location>
</feature>
<dbReference type="PROSITE" id="PS00330">
    <property type="entry name" value="HEMOLYSIN_CALCIUM"/>
    <property type="match status" value="1"/>
</dbReference>
<comment type="cofactor">
    <cofactor evidence="1">
        <name>Ca(2+)</name>
        <dbReference type="ChEBI" id="CHEBI:29108"/>
    </cofactor>
</comment>
<keyword evidence="3" id="KW-0964">Secreted</keyword>
<protein>
    <submittedName>
        <fullName evidence="7">Calcium-binding protein</fullName>
    </submittedName>
</protein>
<comment type="caution">
    <text evidence="7">The sequence shown here is derived from an EMBL/GenBank/DDBJ whole genome shotgun (WGS) entry which is preliminary data.</text>
</comment>
<evidence type="ECO:0000313" key="8">
    <source>
        <dbReference type="Proteomes" id="UP001595420"/>
    </source>
</evidence>
<dbReference type="Gene3D" id="2.150.10.10">
    <property type="entry name" value="Serralysin-like metalloprotease, C-terminal"/>
    <property type="match status" value="2"/>
</dbReference>
<name>A0ABV7BUZ3_9PROT</name>
<dbReference type="PRINTS" id="PR00313">
    <property type="entry name" value="CABNDNGRPT"/>
</dbReference>
<dbReference type="Pfam" id="PF08548">
    <property type="entry name" value="Peptidase_M10_C"/>
    <property type="match status" value="1"/>
</dbReference>
<dbReference type="InterPro" id="IPR001343">
    <property type="entry name" value="Hemolysn_Ca-bd"/>
</dbReference>
<feature type="compositionally biased region" description="Basic and acidic residues" evidence="5">
    <location>
        <begin position="80"/>
        <end position="90"/>
    </location>
</feature>
<dbReference type="PANTHER" id="PTHR38340">
    <property type="entry name" value="S-LAYER PROTEIN"/>
    <property type="match status" value="1"/>
</dbReference>
<evidence type="ECO:0000259" key="6">
    <source>
        <dbReference type="Pfam" id="PF08548"/>
    </source>
</evidence>
<dbReference type="PANTHER" id="PTHR38340:SF1">
    <property type="entry name" value="S-LAYER PROTEIN"/>
    <property type="match status" value="1"/>
</dbReference>
<dbReference type="Pfam" id="PF00353">
    <property type="entry name" value="HemolysinCabind"/>
    <property type="match status" value="1"/>
</dbReference>
<feature type="region of interest" description="Disordered" evidence="5">
    <location>
        <begin position="71"/>
        <end position="90"/>
    </location>
</feature>
<dbReference type="InterPro" id="IPR011049">
    <property type="entry name" value="Serralysin-like_metalloprot_C"/>
</dbReference>
<feature type="region of interest" description="Disordered" evidence="5">
    <location>
        <begin position="13"/>
        <end position="52"/>
    </location>
</feature>
<evidence type="ECO:0000256" key="4">
    <source>
        <dbReference type="ARBA" id="ARBA00022737"/>
    </source>
</evidence>
<keyword evidence="4" id="KW-0677">Repeat</keyword>
<dbReference type="EMBL" id="JBHRSB010000002">
    <property type="protein sequence ID" value="MFC3000044.1"/>
    <property type="molecule type" value="Genomic_DNA"/>
</dbReference>
<dbReference type="Proteomes" id="UP001595420">
    <property type="component" value="Unassembled WGS sequence"/>
</dbReference>
<accession>A0ABV7BUZ3</accession>
<organism evidence="7 8">
    <name type="scientific">Falsiroseomonas tokyonensis</name>
    <dbReference type="NCBI Taxonomy" id="430521"/>
    <lineage>
        <taxon>Bacteria</taxon>
        <taxon>Pseudomonadati</taxon>
        <taxon>Pseudomonadota</taxon>
        <taxon>Alphaproteobacteria</taxon>
        <taxon>Acetobacterales</taxon>
        <taxon>Roseomonadaceae</taxon>
        <taxon>Falsiroseomonas</taxon>
    </lineage>
</organism>
<proteinExistence type="predicted"/>